<dbReference type="PANTHER" id="PTHR47256:SF1">
    <property type="entry name" value="ZN(II)2CYS6 TRANSCRIPTION FACTOR (EUROFUNG)"/>
    <property type="match status" value="1"/>
</dbReference>
<comment type="caution">
    <text evidence="2">The sequence shown here is derived from an EMBL/GenBank/DDBJ whole genome shotgun (WGS) entry which is preliminary data.</text>
</comment>
<dbReference type="InterPro" id="IPR036864">
    <property type="entry name" value="Zn2-C6_fun-type_DNA-bd_sf"/>
</dbReference>
<evidence type="ECO:0000313" key="2">
    <source>
        <dbReference type="EMBL" id="RFN50630.1"/>
    </source>
</evidence>
<evidence type="ECO:0000313" key="3">
    <source>
        <dbReference type="Proteomes" id="UP000265631"/>
    </source>
</evidence>
<proteinExistence type="predicted"/>
<dbReference type="Gene3D" id="4.10.240.10">
    <property type="entry name" value="Zn(2)-C6 fungal-type DNA-binding domain"/>
    <property type="match status" value="1"/>
</dbReference>
<dbReference type="GO" id="GO:0008270">
    <property type="term" value="F:zinc ion binding"/>
    <property type="evidence" value="ECO:0007669"/>
    <property type="project" value="InterPro"/>
</dbReference>
<evidence type="ECO:0000256" key="1">
    <source>
        <dbReference type="SAM" id="Coils"/>
    </source>
</evidence>
<dbReference type="AlphaFoldDB" id="A0A395MS64"/>
<dbReference type="GO" id="GO:0000981">
    <property type="term" value="F:DNA-binding transcription factor activity, RNA polymerase II-specific"/>
    <property type="evidence" value="ECO:0007669"/>
    <property type="project" value="InterPro"/>
</dbReference>
<dbReference type="InterPro" id="IPR053187">
    <property type="entry name" value="Notoamide_regulator"/>
</dbReference>
<sequence length="784" mass="87548">MSNSSLLNLTDIVTRECDTNTLPSRLPSLGDDAPIAYIPMTNDSYGGMSEVCSPNSVNLYGDCILWCELPEEFMDSYKESGSSTFGLFFVDRLRATGMNMSQVSISSACDGNRPTCNRCSGSDNVCIYALKEDTRLGALERQLADVQLQLEQHQDIVQHLRSAPEHEALATIRRLKSTPHLEAVLSSIRNSMTPKRPSDIEAARATLPFTQSGLEFELAVIHGNAYPALADIDTSAIDINSIFDRRPTSVLPYAATNALLENYETLSVNPKDASSAKGLICGPPSPLRGTSSRGNSPLSGPFKDRIFCDPRLGQVRFKYWTRVPVSDEFAASLLSVYFENEHGIIGAFDKTIFLDDLVDGRLEFCSSFLVSSVLCLASLCYSSLDSRAFPLAAAFLAEAESLWYAERLSDSIVNLSALITLGVTTMVHGKDEISLELFADGRYMAERMSLIGVRHTPDLYNKLHRLPPRALRASAYAAWSCYTWLSVHASYYKGKPIEFPPMLPIPGSSSSTSSYDWPVYPEPEYSDYSFMEWCKLWTISQEIQAVYSRTYDAPLQEVVPYAFVESKYQKLLAWADNLPHGMKRQDQKLPHVSVIHVYFHTIILDLFRPFQEPTDNGRLHAFSSQDSSPKAVFNASLRQLQRILLDYTSNYDPRFYHFIINGAVLHVLYVTLHNPDTLGWRLNIALGMAWIREIYVRFAVNGKVAQAYMAIGLETGMISNEEARAFMETLELRGRHHNLANVAVSCIVDFGVAMSSQNDGRAQDLAGRFEELALFNDFIAPQTD</sequence>
<gene>
    <name evidence="2" type="ORF">FIE12Z_5134</name>
</gene>
<dbReference type="CDD" id="cd12148">
    <property type="entry name" value="fungal_TF_MHR"/>
    <property type="match status" value="1"/>
</dbReference>
<dbReference type="Proteomes" id="UP000265631">
    <property type="component" value="Unassembled WGS sequence"/>
</dbReference>
<dbReference type="PANTHER" id="PTHR47256">
    <property type="entry name" value="ZN(II)2CYS6 TRANSCRIPTION FACTOR (EUROFUNG)-RELATED"/>
    <property type="match status" value="1"/>
</dbReference>
<accession>A0A395MS64</accession>
<feature type="coiled-coil region" evidence="1">
    <location>
        <begin position="136"/>
        <end position="163"/>
    </location>
</feature>
<protein>
    <submittedName>
        <fullName evidence="2">Nitrate assimilation regulatory protein nira</fullName>
    </submittedName>
</protein>
<dbReference type="EMBL" id="PXXK01000131">
    <property type="protein sequence ID" value="RFN50630.1"/>
    <property type="molecule type" value="Genomic_DNA"/>
</dbReference>
<name>A0A395MS64_9HYPO</name>
<keyword evidence="1" id="KW-0175">Coiled coil</keyword>
<reference evidence="2 3" key="1">
    <citation type="journal article" date="2018" name="PLoS Pathog.">
        <title>Evolution of structural diversity of trichothecenes, a family of toxins produced by plant pathogenic and entomopathogenic fungi.</title>
        <authorList>
            <person name="Proctor R.H."/>
            <person name="McCormick S.P."/>
            <person name="Kim H.S."/>
            <person name="Cardoza R.E."/>
            <person name="Stanley A.M."/>
            <person name="Lindo L."/>
            <person name="Kelly A."/>
            <person name="Brown D.W."/>
            <person name="Lee T."/>
            <person name="Vaughan M.M."/>
            <person name="Alexander N.J."/>
            <person name="Busman M."/>
            <person name="Gutierrez S."/>
        </authorList>
    </citation>
    <scope>NUCLEOTIDE SEQUENCE [LARGE SCALE GENOMIC DNA]</scope>
    <source>
        <strain evidence="2 3">NRRL 13405</strain>
    </source>
</reference>
<organism evidence="2 3">
    <name type="scientific">Fusarium flagelliforme</name>
    <dbReference type="NCBI Taxonomy" id="2675880"/>
    <lineage>
        <taxon>Eukaryota</taxon>
        <taxon>Fungi</taxon>
        <taxon>Dikarya</taxon>
        <taxon>Ascomycota</taxon>
        <taxon>Pezizomycotina</taxon>
        <taxon>Sordariomycetes</taxon>
        <taxon>Hypocreomycetidae</taxon>
        <taxon>Hypocreales</taxon>
        <taxon>Nectriaceae</taxon>
        <taxon>Fusarium</taxon>
        <taxon>Fusarium incarnatum-equiseti species complex</taxon>
    </lineage>
</organism>
<keyword evidence="3" id="KW-1185">Reference proteome</keyword>